<dbReference type="InParanoid" id="W4JU28"/>
<dbReference type="AlphaFoldDB" id="W4JU28"/>
<protein>
    <recommendedName>
        <fullName evidence="2">Retroviral polymerase SH3-like domain-containing protein</fullName>
    </recommendedName>
</protein>
<dbReference type="Pfam" id="PF25597">
    <property type="entry name" value="SH3_retrovirus"/>
    <property type="match status" value="1"/>
</dbReference>
<dbReference type="RefSeq" id="XP_009551289.1">
    <property type="nucleotide sequence ID" value="XM_009552994.1"/>
</dbReference>
<feature type="compositionally biased region" description="Basic residues" evidence="1">
    <location>
        <begin position="236"/>
        <end position="247"/>
    </location>
</feature>
<dbReference type="KEGG" id="hir:HETIRDRAFT_118720"/>
<dbReference type="EMBL" id="KI925464">
    <property type="protein sequence ID" value="ETW76371.1"/>
    <property type="molecule type" value="Genomic_DNA"/>
</dbReference>
<dbReference type="Proteomes" id="UP000030671">
    <property type="component" value="Unassembled WGS sequence"/>
</dbReference>
<evidence type="ECO:0000259" key="2">
    <source>
        <dbReference type="Pfam" id="PF25597"/>
    </source>
</evidence>
<keyword evidence="4" id="KW-1185">Reference proteome</keyword>
<feature type="region of interest" description="Disordered" evidence="1">
    <location>
        <begin position="153"/>
        <end position="247"/>
    </location>
</feature>
<dbReference type="OrthoDB" id="2802215at2759"/>
<dbReference type="InterPro" id="IPR057670">
    <property type="entry name" value="SH3_retrovirus"/>
</dbReference>
<name>W4JU28_HETIT</name>
<sequence length="247" mass="27089">MCTTPYEKVHGTKPDLGGLHKWGCRVWVKIEGRSKLDAQADKGRFVGYSAESKGILVYWPTKQKVSVECNVRWDDSPVPDVIIDDNDSPNDNARTLACSAKGAGRTSAPGALDTTPLNAVDASRLKTESREPTSILGGQQDNVVPAQLDASATRGQNLPVTPDYIPKCSNSPHSVETTRPRRTPKPSEYIRRLEQGEGTTTGSARAPAVPRGMQASKDPKPDLESNPVDSAQPMKRPMKRSWRRWRC</sequence>
<feature type="domain" description="Retroviral polymerase SH3-like" evidence="2">
    <location>
        <begin position="24"/>
        <end position="79"/>
    </location>
</feature>
<organism evidence="3 4">
    <name type="scientific">Heterobasidion irregulare (strain TC 32-1)</name>
    <dbReference type="NCBI Taxonomy" id="747525"/>
    <lineage>
        <taxon>Eukaryota</taxon>
        <taxon>Fungi</taxon>
        <taxon>Dikarya</taxon>
        <taxon>Basidiomycota</taxon>
        <taxon>Agaricomycotina</taxon>
        <taxon>Agaricomycetes</taxon>
        <taxon>Russulales</taxon>
        <taxon>Bondarzewiaceae</taxon>
        <taxon>Heterobasidion</taxon>
        <taxon>Heterobasidion annosum species complex</taxon>
    </lineage>
</organism>
<reference evidence="3 4" key="1">
    <citation type="journal article" date="2012" name="New Phytol.">
        <title>Insight into trade-off between wood decay and parasitism from the genome of a fungal forest pathogen.</title>
        <authorList>
            <person name="Olson A."/>
            <person name="Aerts A."/>
            <person name="Asiegbu F."/>
            <person name="Belbahri L."/>
            <person name="Bouzid O."/>
            <person name="Broberg A."/>
            <person name="Canback B."/>
            <person name="Coutinho P.M."/>
            <person name="Cullen D."/>
            <person name="Dalman K."/>
            <person name="Deflorio G."/>
            <person name="van Diepen L.T."/>
            <person name="Dunand C."/>
            <person name="Duplessis S."/>
            <person name="Durling M."/>
            <person name="Gonthier P."/>
            <person name="Grimwood J."/>
            <person name="Fossdal C.G."/>
            <person name="Hansson D."/>
            <person name="Henrissat B."/>
            <person name="Hietala A."/>
            <person name="Himmelstrand K."/>
            <person name="Hoffmeister D."/>
            <person name="Hogberg N."/>
            <person name="James T.Y."/>
            <person name="Karlsson M."/>
            <person name="Kohler A."/>
            <person name="Kues U."/>
            <person name="Lee Y.H."/>
            <person name="Lin Y.C."/>
            <person name="Lind M."/>
            <person name="Lindquist E."/>
            <person name="Lombard V."/>
            <person name="Lucas S."/>
            <person name="Lunden K."/>
            <person name="Morin E."/>
            <person name="Murat C."/>
            <person name="Park J."/>
            <person name="Raffaello T."/>
            <person name="Rouze P."/>
            <person name="Salamov A."/>
            <person name="Schmutz J."/>
            <person name="Solheim H."/>
            <person name="Stahlberg J."/>
            <person name="Velez H."/>
            <person name="de Vries R.P."/>
            <person name="Wiebenga A."/>
            <person name="Woodward S."/>
            <person name="Yakovlev I."/>
            <person name="Garbelotto M."/>
            <person name="Martin F."/>
            <person name="Grigoriev I.V."/>
            <person name="Stenlid J."/>
        </authorList>
    </citation>
    <scope>NUCLEOTIDE SEQUENCE [LARGE SCALE GENOMIC DNA]</scope>
    <source>
        <strain evidence="3 4">TC 32-1</strain>
    </source>
</reference>
<accession>W4JU28</accession>
<evidence type="ECO:0000313" key="3">
    <source>
        <dbReference type="EMBL" id="ETW76371.1"/>
    </source>
</evidence>
<dbReference type="HOGENOM" id="CLU_094068_1_0_1"/>
<feature type="compositionally biased region" description="Polar residues" evidence="1">
    <location>
        <begin position="168"/>
        <end position="177"/>
    </location>
</feature>
<proteinExistence type="predicted"/>
<evidence type="ECO:0000313" key="4">
    <source>
        <dbReference type="Proteomes" id="UP000030671"/>
    </source>
</evidence>
<evidence type="ECO:0000256" key="1">
    <source>
        <dbReference type="SAM" id="MobiDB-lite"/>
    </source>
</evidence>
<dbReference type="GeneID" id="20666604"/>
<gene>
    <name evidence="3" type="ORF">HETIRDRAFT_118720</name>
</gene>